<dbReference type="GO" id="GO:0003677">
    <property type="term" value="F:DNA binding"/>
    <property type="evidence" value="ECO:0007669"/>
    <property type="project" value="UniProtKB-KW"/>
</dbReference>
<keyword evidence="7" id="KW-0805">Transcription regulation</keyword>
<keyword evidence="10" id="KW-0539">Nucleus</keyword>
<evidence type="ECO:0000313" key="15">
    <source>
        <dbReference type="Proteomes" id="UP001187531"/>
    </source>
</evidence>
<dbReference type="InterPro" id="IPR002156">
    <property type="entry name" value="RNaseH_domain"/>
</dbReference>
<keyword evidence="15" id="KW-1185">Reference proteome</keyword>
<dbReference type="EMBL" id="JAVRJZ010000082">
    <property type="protein sequence ID" value="KAK2703607.1"/>
    <property type="molecule type" value="Genomic_DNA"/>
</dbReference>
<dbReference type="InterPro" id="IPR050826">
    <property type="entry name" value="Krueppel_C2H2_ZnFinger"/>
</dbReference>
<feature type="domain" description="C2H2-type" evidence="12">
    <location>
        <begin position="230"/>
        <end position="257"/>
    </location>
</feature>
<dbReference type="PANTHER" id="PTHR24377">
    <property type="entry name" value="IP01015P-RELATED"/>
    <property type="match status" value="1"/>
</dbReference>
<feature type="domain" description="C2H2-type" evidence="12">
    <location>
        <begin position="286"/>
        <end position="313"/>
    </location>
</feature>
<dbReference type="Gene3D" id="3.30.160.60">
    <property type="entry name" value="Classic Zinc Finger"/>
    <property type="match status" value="4"/>
</dbReference>
<reference evidence="14" key="1">
    <citation type="submission" date="2023-07" db="EMBL/GenBank/DDBJ databases">
        <title>Chromosome-level genome assembly of Artemia franciscana.</title>
        <authorList>
            <person name="Jo E."/>
        </authorList>
    </citation>
    <scope>NUCLEOTIDE SEQUENCE</scope>
    <source>
        <tissue evidence="14">Whole body</tissue>
    </source>
</reference>
<evidence type="ECO:0000256" key="7">
    <source>
        <dbReference type="ARBA" id="ARBA00023015"/>
    </source>
</evidence>
<dbReference type="Pfam" id="PF00096">
    <property type="entry name" value="zf-C2H2"/>
    <property type="match status" value="4"/>
</dbReference>
<dbReference type="SUPFAM" id="SSF57667">
    <property type="entry name" value="beta-beta-alpha zinc fingers"/>
    <property type="match status" value="3"/>
</dbReference>
<feature type="domain" description="C2H2-type" evidence="12">
    <location>
        <begin position="258"/>
        <end position="285"/>
    </location>
</feature>
<feature type="domain" description="RNase H type-1" evidence="13">
    <location>
        <begin position="1202"/>
        <end position="1335"/>
    </location>
</feature>
<dbReference type="PROSITE" id="PS50157">
    <property type="entry name" value="ZINC_FINGER_C2H2_2"/>
    <property type="match status" value="5"/>
</dbReference>
<gene>
    <name evidence="14" type="ORF">QYM36_018003</name>
</gene>
<evidence type="ECO:0000259" key="13">
    <source>
        <dbReference type="PROSITE" id="PS50879"/>
    </source>
</evidence>
<comment type="caution">
    <text evidence="14">The sequence shown here is derived from an EMBL/GenBank/DDBJ whole genome shotgun (WGS) entry which is preliminary data.</text>
</comment>
<dbReference type="GO" id="GO:0006355">
    <property type="term" value="P:regulation of DNA-templated transcription"/>
    <property type="evidence" value="ECO:0007669"/>
    <property type="project" value="UniProtKB-ARBA"/>
</dbReference>
<evidence type="ECO:0000256" key="3">
    <source>
        <dbReference type="ARBA" id="ARBA00022723"/>
    </source>
</evidence>
<organism evidence="14 15">
    <name type="scientific">Artemia franciscana</name>
    <name type="common">Brine shrimp</name>
    <name type="synonym">Artemia sanfranciscana</name>
    <dbReference type="NCBI Taxonomy" id="6661"/>
    <lineage>
        <taxon>Eukaryota</taxon>
        <taxon>Metazoa</taxon>
        <taxon>Ecdysozoa</taxon>
        <taxon>Arthropoda</taxon>
        <taxon>Crustacea</taxon>
        <taxon>Branchiopoda</taxon>
        <taxon>Anostraca</taxon>
        <taxon>Artemiidae</taxon>
        <taxon>Artemia</taxon>
    </lineage>
</organism>
<dbReference type="SMART" id="SM00355">
    <property type="entry name" value="ZnF_C2H2"/>
    <property type="match status" value="6"/>
</dbReference>
<comment type="subcellular location">
    <subcellularLocation>
        <location evidence="1">Nucleus</location>
    </subcellularLocation>
</comment>
<dbReference type="GO" id="GO:0008270">
    <property type="term" value="F:zinc ion binding"/>
    <property type="evidence" value="ECO:0007669"/>
    <property type="project" value="UniProtKB-KW"/>
</dbReference>
<dbReference type="InterPro" id="IPR036397">
    <property type="entry name" value="RNaseH_sf"/>
</dbReference>
<feature type="domain" description="C2H2-type" evidence="12">
    <location>
        <begin position="342"/>
        <end position="369"/>
    </location>
</feature>
<dbReference type="Pfam" id="PF00075">
    <property type="entry name" value="RNase_H"/>
    <property type="match status" value="1"/>
</dbReference>
<keyword evidence="3" id="KW-0479">Metal-binding</keyword>
<dbReference type="InterPro" id="IPR013087">
    <property type="entry name" value="Znf_C2H2_type"/>
</dbReference>
<dbReference type="Proteomes" id="UP001187531">
    <property type="component" value="Unassembled WGS sequence"/>
</dbReference>
<evidence type="ECO:0000256" key="10">
    <source>
        <dbReference type="ARBA" id="ARBA00023242"/>
    </source>
</evidence>
<evidence type="ECO:0000256" key="9">
    <source>
        <dbReference type="ARBA" id="ARBA00023163"/>
    </source>
</evidence>
<evidence type="ECO:0000256" key="1">
    <source>
        <dbReference type="ARBA" id="ARBA00004123"/>
    </source>
</evidence>
<evidence type="ECO:0000256" key="2">
    <source>
        <dbReference type="ARBA" id="ARBA00006991"/>
    </source>
</evidence>
<name>A0AA88HDL0_ARTSF</name>
<dbReference type="GO" id="GO:0005634">
    <property type="term" value="C:nucleus"/>
    <property type="evidence" value="ECO:0007669"/>
    <property type="project" value="UniProtKB-SubCell"/>
</dbReference>
<accession>A0AA88HDL0</accession>
<dbReference type="InterPro" id="IPR036236">
    <property type="entry name" value="Znf_C2H2_sf"/>
</dbReference>
<feature type="domain" description="C2H2-type" evidence="12">
    <location>
        <begin position="314"/>
        <end position="341"/>
    </location>
</feature>
<evidence type="ECO:0000313" key="14">
    <source>
        <dbReference type="EMBL" id="KAK2703606.1"/>
    </source>
</evidence>
<evidence type="ECO:0000259" key="12">
    <source>
        <dbReference type="PROSITE" id="PS50157"/>
    </source>
</evidence>
<dbReference type="Gene3D" id="3.30.420.10">
    <property type="entry name" value="Ribonuclease H-like superfamily/Ribonuclease H"/>
    <property type="match status" value="1"/>
</dbReference>
<keyword evidence="6" id="KW-0862">Zinc</keyword>
<keyword evidence="9" id="KW-0804">Transcription</keyword>
<keyword evidence="5 11" id="KW-0863">Zinc-finger</keyword>
<evidence type="ECO:0000256" key="5">
    <source>
        <dbReference type="ARBA" id="ARBA00022771"/>
    </source>
</evidence>
<keyword evidence="4" id="KW-0677">Repeat</keyword>
<evidence type="ECO:0000256" key="4">
    <source>
        <dbReference type="ARBA" id="ARBA00022737"/>
    </source>
</evidence>
<dbReference type="PROSITE" id="PS00028">
    <property type="entry name" value="ZINC_FINGER_C2H2_1"/>
    <property type="match status" value="5"/>
</dbReference>
<keyword evidence="8" id="KW-0238">DNA-binding</keyword>
<dbReference type="FunFam" id="3.30.160.60:FF:000931">
    <property type="entry name" value="zinc finger protein 697"/>
    <property type="match status" value="1"/>
</dbReference>
<dbReference type="SUPFAM" id="SSF53098">
    <property type="entry name" value="Ribonuclease H-like"/>
    <property type="match status" value="1"/>
</dbReference>
<dbReference type="CDD" id="cd09276">
    <property type="entry name" value="Rnase_HI_RT_non_LTR"/>
    <property type="match status" value="1"/>
</dbReference>
<dbReference type="GO" id="GO:0004523">
    <property type="term" value="F:RNA-DNA hybrid ribonuclease activity"/>
    <property type="evidence" value="ECO:0007669"/>
    <property type="project" value="InterPro"/>
</dbReference>
<dbReference type="InterPro" id="IPR000477">
    <property type="entry name" value="RT_dom"/>
</dbReference>
<dbReference type="FunFam" id="3.30.160.60:FF:000340">
    <property type="entry name" value="zinc finger protein 473 isoform X1"/>
    <property type="match status" value="1"/>
</dbReference>
<comment type="similarity">
    <text evidence="2">Belongs to the krueppel C2H2-type zinc-finger protein family.</text>
</comment>
<sequence length="1492" mass="170586">MAENLALSESSDIKKEVDDPLPSNIKKQVDILDPLLFPKREDCPMRTFSSILVPCKIEPDSQEFGSTSPTDQGVMNSTICSNGSVSQPKLWRCNSCGKTETSFLILDLHIDTGCEELSPIECDICPAVIRDYKDFVAHFMEHQMGETRRCPICLQNNIDNVKEHLILQGHFSQNKFETELQGATSKVTSQKLFTSVTINTFELNSRVTGQNDKKNLLSRHSHNKTFRKHHECNICKMRFPTKCKLKMHQGTHRGSKSFKCNICEKVFSVISNLNRHQRRHTSEKSVQCDICQKTFARLANLAIHKRVHTGEKPFQCDICEKTFAQSGTLAAHNRVHTGEKPFQCNICKKNFALSGNLVSHKRVHTGEKPFQCDIYPEGTIMESGQVPLVDLGLVQYQNVRSPSGYMNCTANQHQLPVNESRSEHVQAEGTIMESGQVPLVDLGPVQYQNVRSPSGYMNCTANQHQLPVNESRSEHVQAGQTQLYYNTVYQGQMQPSNVYSNQGQMMMQNPNAGSVNYPPQIYYTPVQMQWQQPQPQLIRNTVRDNVRMMPYTRQNTRTRHDPVSVSTKNRFEILESDETAGAEDNMSDIGDTVNCAVAEGIISDEDFPKLGQNPSTSAVFKRRRTENIPPLPSPTVTEQVSSRVRTVGEMDIPEKELNSECVIFTPVEEDQTFPNDMILLRILKGVVPTEDLEFVCNKERKKLSVHMKKSETKDKLLATTKLGKIDVMCQERKRHSRGVIRGIDKEYSVEDIKAEIVSEAKWKQQDQDSEPSSPRFLIQKANWSEFDEALKSMEIDKMLMLAEEVDQKIEIFQGKLLEAAEKTIPKNKHNLKGQKSTPWWNKDCEEAKKELKKRRHEYDRIPTLDRYIKVKQAHARFRKKVKEAKRHSWHTFVENLDFRESSTKVYRFIKCMNTRNQAREDNPPIVVNGEMLADNIDKANAGAEYLKNVIGRQDPFKDDYNRTIWKVKKVSQKKRMEDYNRPFTEREVNEVVKNLPNTTPGDDLIYPEFVKRLPEIWMKELLKIINIAWKSGYFPKIWKKGTAIMIPKPGKDSEKIENFRFITLLPVLGKVYERLVKNRLSWLTEEKKGLKDYQCGFRRNRSTLENLVLLQRDALYVLKNGKIMIVVFLDVRGAFDNLVHRKMLEGMMAMGLVGNIVQFGMSYLTERTVVVKVGQSVSTVETNFEERKAIVPAFSAMKAEKYHGYLEIYTDGSKTENEVGAAFVIPKSRIAEKYKLHPRTSIFQAELLAVNKAAEHLIQHRYGCNAFLICTDSKSVVSALKNIHAKNITREVLITYETISKLIDEGSSVVLHWIPGHRGIEGNEAADQEAKDALANGTSVEEFAPTVINNIRSAMQQMRVARAQHIQDATGNMFALKKTKLQPTKIYSKLSRKQIRIIFRLRSGHAGYGVFKARMFGEDGNCSICSVPETREHLLLRCPAHEQQRLEVKRYCRTRNIHLTVETMLGECENIEDSVEMCKLTCSYVSKIKSVI</sequence>
<evidence type="ECO:0000256" key="8">
    <source>
        <dbReference type="ARBA" id="ARBA00023125"/>
    </source>
</evidence>
<dbReference type="InterPro" id="IPR012337">
    <property type="entry name" value="RNaseH-like_sf"/>
</dbReference>
<dbReference type="CDD" id="cd01650">
    <property type="entry name" value="RT_nLTR_like"/>
    <property type="match status" value="1"/>
</dbReference>
<dbReference type="PROSITE" id="PS50879">
    <property type="entry name" value="RNASE_H_1"/>
    <property type="match status" value="1"/>
</dbReference>
<protein>
    <submittedName>
        <fullName evidence="14">Uncharacterized protein</fullName>
    </submittedName>
</protein>
<evidence type="ECO:0000256" key="6">
    <source>
        <dbReference type="ARBA" id="ARBA00022833"/>
    </source>
</evidence>
<evidence type="ECO:0000256" key="11">
    <source>
        <dbReference type="PROSITE-ProRule" id="PRU00042"/>
    </source>
</evidence>
<dbReference type="EMBL" id="JAVRJZ010000082">
    <property type="protein sequence ID" value="KAK2703606.1"/>
    <property type="molecule type" value="Genomic_DNA"/>
</dbReference>
<dbReference type="FunFam" id="3.30.160.60:FF:002343">
    <property type="entry name" value="Zinc finger protein 33A"/>
    <property type="match status" value="1"/>
</dbReference>
<dbReference type="Pfam" id="PF00078">
    <property type="entry name" value="RVT_1"/>
    <property type="match status" value="1"/>
</dbReference>
<proteinExistence type="inferred from homology"/>